<evidence type="ECO:0000313" key="3">
    <source>
        <dbReference type="Proteomes" id="UP000326396"/>
    </source>
</evidence>
<comment type="caution">
    <text evidence="2">The sequence shown here is derived from an EMBL/GenBank/DDBJ whole genome shotgun (WGS) entry which is preliminary data.</text>
</comment>
<feature type="compositionally biased region" description="Polar residues" evidence="1">
    <location>
        <begin position="85"/>
        <end position="94"/>
    </location>
</feature>
<dbReference type="Proteomes" id="UP000326396">
    <property type="component" value="Linkage Group LG1"/>
</dbReference>
<organism evidence="2 3">
    <name type="scientific">Mikania micrantha</name>
    <name type="common">bitter vine</name>
    <dbReference type="NCBI Taxonomy" id="192012"/>
    <lineage>
        <taxon>Eukaryota</taxon>
        <taxon>Viridiplantae</taxon>
        <taxon>Streptophyta</taxon>
        <taxon>Embryophyta</taxon>
        <taxon>Tracheophyta</taxon>
        <taxon>Spermatophyta</taxon>
        <taxon>Magnoliopsida</taxon>
        <taxon>eudicotyledons</taxon>
        <taxon>Gunneridae</taxon>
        <taxon>Pentapetalae</taxon>
        <taxon>asterids</taxon>
        <taxon>campanulids</taxon>
        <taxon>Asterales</taxon>
        <taxon>Asteraceae</taxon>
        <taxon>Asteroideae</taxon>
        <taxon>Heliantheae alliance</taxon>
        <taxon>Eupatorieae</taxon>
        <taxon>Mikania</taxon>
    </lineage>
</organism>
<proteinExistence type="predicted"/>
<reference evidence="2 3" key="1">
    <citation type="submission" date="2019-05" db="EMBL/GenBank/DDBJ databases">
        <title>Mikania micrantha, genome provides insights into the molecular mechanism of rapid growth.</title>
        <authorList>
            <person name="Liu B."/>
        </authorList>
    </citation>
    <scope>NUCLEOTIDE SEQUENCE [LARGE SCALE GENOMIC DNA]</scope>
    <source>
        <strain evidence="2">NLD-2019</strain>
        <tissue evidence="2">Leaf</tissue>
    </source>
</reference>
<name>A0A5N6Q084_9ASTR</name>
<gene>
    <name evidence="2" type="ORF">E3N88_00236</name>
</gene>
<keyword evidence="3" id="KW-1185">Reference proteome</keyword>
<dbReference type="EMBL" id="SZYD01000001">
    <property type="protein sequence ID" value="KAD7477100.1"/>
    <property type="molecule type" value="Genomic_DNA"/>
</dbReference>
<feature type="compositionally biased region" description="Basic and acidic residues" evidence="1">
    <location>
        <begin position="50"/>
        <end position="83"/>
    </location>
</feature>
<feature type="region of interest" description="Disordered" evidence="1">
    <location>
        <begin position="48"/>
        <end position="94"/>
    </location>
</feature>
<dbReference type="AlphaFoldDB" id="A0A5N6Q084"/>
<evidence type="ECO:0000313" key="2">
    <source>
        <dbReference type="EMBL" id="KAD7477100.1"/>
    </source>
</evidence>
<accession>A0A5N6Q084</accession>
<evidence type="ECO:0000256" key="1">
    <source>
        <dbReference type="SAM" id="MobiDB-lite"/>
    </source>
</evidence>
<protein>
    <submittedName>
        <fullName evidence="2">Uncharacterized protein</fullName>
    </submittedName>
</protein>
<sequence>MSAVKCNATRMSRTKGSFVRMRSLVPEEESYERVARRTNDIGPFVWNNHMNEDPFTRTDDKKESMHSHHSVRKNEGHSHEPLIRTKNNPKTAKC</sequence>